<accession>A0A6J4R7M6</accession>
<dbReference type="NCBIfam" id="TIGR03619">
    <property type="entry name" value="F420_Rv2161c"/>
    <property type="match status" value="1"/>
</dbReference>
<evidence type="ECO:0000256" key="2">
    <source>
        <dbReference type="ARBA" id="ARBA00022643"/>
    </source>
</evidence>
<keyword evidence="2" id="KW-0288">FMN</keyword>
<dbReference type="InterPro" id="IPR036661">
    <property type="entry name" value="Luciferase-like_sf"/>
</dbReference>
<dbReference type="Gene3D" id="3.20.20.30">
    <property type="entry name" value="Luciferase-like domain"/>
    <property type="match status" value="1"/>
</dbReference>
<evidence type="ECO:0000256" key="4">
    <source>
        <dbReference type="ARBA" id="ARBA00023033"/>
    </source>
</evidence>
<dbReference type="GO" id="GO:0008726">
    <property type="term" value="F:alkanesulfonate monooxygenase activity"/>
    <property type="evidence" value="ECO:0007669"/>
    <property type="project" value="TreeGrafter"/>
</dbReference>
<dbReference type="Pfam" id="PF00296">
    <property type="entry name" value="Bac_luciferase"/>
    <property type="match status" value="1"/>
</dbReference>
<protein>
    <recommendedName>
        <fullName evidence="5">Luciferase-like domain-containing protein</fullName>
    </recommendedName>
</protein>
<evidence type="ECO:0000256" key="3">
    <source>
        <dbReference type="ARBA" id="ARBA00023002"/>
    </source>
</evidence>
<evidence type="ECO:0000256" key="1">
    <source>
        <dbReference type="ARBA" id="ARBA00022630"/>
    </source>
</evidence>
<proteinExistence type="predicted"/>
<dbReference type="EMBL" id="CADCVO010000013">
    <property type="protein sequence ID" value="CAA9466424.1"/>
    <property type="molecule type" value="Genomic_DNA"/>
</dbReference>
<evidence type="ECO:0000259" key="5">
    <source>
        <dbReference type="Pfam" id="PF00296"/>
    </source>
</evidence>
<reference evidence="6" key="1">
    <citation type="submission" date="2020-02" db="EMBL/GenBank/DDBJ databases">
        <authorList>
            <person name="Meier V. D."/>
        </authorList>
    </citation>
    <scope>NUCLEOTIDE SEQUENCE</scope>
    <source>
        <strain evidence="6">AVDCRST_MAG13</strain>
    </source>
</reference>
<dbReference type="InterPro" id="IPR050172">
    <property type="entry name" value="SsuD_RutA_monooxygenase"/>
</dbReference>
<dbReference type="GO" id="GO:0046306">
    <property type="term" value="P:alkanesulfonate catabolic process"/>
    <property type="evidence" value="ECO:0007669"/>
    <property type="project" value="TreeGrafter"/>
</dbReference>
<keyword evidence="4" id="KW-0503">Monooxygenase</keyword>
<dbReference type="PANTHER" id="PTHR42847:SF4">
    <property type="entry name" value="ALKANESULFONATE MONOOXYGENASE-RELATED"/>
    <property type="match status" value="1"/>
</dbReference>
<name>A0A6J4R7M6_9ACTN</name>
<feature type="domain" description="Luciferase-like" evidence="5">
    <location>
        <begin position="16"/>
        <end position="250"/>
    </location>
</feature>
<dbReference type="InterPro" id="IPR019921">
    <property type="entry name" value="Lucif-like_OxRdtase_Rv2161c"/>
</dbReference>
<dbReference type="InterPro" id="IPR011251">
    <property type="entry name" value="Luciferase-like_dom"/>
</dbReference>
<sequence>MTPSGGPRLVCVLSETWTMTSPRDLRALVRLAQEAEAAGVDGVMLSEHIVLGASSGADGIMGNPRDYAAPGNQDPAMPWPDSIVLMSAIASATATLRLIGAAIIAPLRHPLLLAHQLATLDLLSEGRLVVQPTVSWHREEYDALGVDFAARGRLLDEHLAAWRAAWTSSPASFHGEHYAFDDVWLEPKPYRPEGPRMWFGGMSVGPWILRRLVEHGHGFHPFGRPTAEELGALREALTAAGRDPAALEMVGGIRGRFPDAASTADLGEAADQIPAQLEQGYTTICFKPSMFTDDPGQVGRVCRELVERAAAAV</sequence>
<evidence type="ECO:0000313" key="6">
    <source>
        <dbReference type="EMBL" id="CAA9466424.1"/>
    </source>
</evidence>
<dbReference type="SUPFAM" id="SSF51679">
    <property type="entry name" value="Bacterial luciferase-like"/>
    <property type="match status" value="1"/>
</dbReference>
<gene>
    <name evidence="6" type="ORF">AVDCRST_MAG13-74</name>
</gene>
<keyword evidence="1" id="KW-0285">Flavoprotein</keyword>
<organism evidence="6">
    <name type="scientific">uncultured Solirubrobacteraceae bacterium</name>
    <dbReference type="NCBI Taxonomy" id="1162706"/>
    <lineage>
        <taxon>Bacteria</taxon>
        <taxon>Bacillati</taxon>
        <taxon>Actinomycetota</taxon>
        <taxon>Thermoleophilia</taxon>
        <taxon>Solirubrobacterales</taxon>
        <taxon>Solirubrobacteraceae</taxon>
        <taxon>environmental samples</taxon>
    </lineage>
</organism>
<dbReference type="AlphaFoldDB" id="A0A6J4R7M6"/>
<keyword evidence="3" id="KW-0560">Oxidoreductase</keyword>
<dbReference type="PANTHER" id="PTHR42847">
    <property type="entry name" value="ALKANESULFONATE MONOOXYGENASE"/>
    <property type="match status" value="1"/>
</dbReference>